<dbReference type="Proteomes" id="UP000182089">
    <property type="component" value="Unassembled WGS sequence"/>
</dbReference>
<name>A0ABY1A8X1_9LACO</name>
<gene>
    <name evidence="2" type="ORF">SAMN05216431_10160</name>
</gene>
<dbReference type="Pfam" id="PF00535">
    <property type="entry name" value="Glycos_transf_2"/>
    <property type="match status" value="1"/>
</dbReference>
<dbReference type="PANTHER" id="PTHR22916:SF3">
    <property type="entry name" value="UDP-GLCNAC:BETAGAL BETA-1,3-N-ACETYLGLUCOSAMINYLTRANSFERASE-LIKE PROTEIN 1"/>
    <property type="match status" value="1"/>
</dbReference>
<evidence type="ECO:0000313" key="3">
    <source>
        <dbReference type="Proteomes" id="UP000182089"/>
    </source>
</evidence>
<dbReference type="SUPFAM" id="SSF53448">
    <property type="entry name" value="Nucleotide-diphospho-sugar transferases"/>
    <property type="match status" value="1"/>
</dbReference>
<sequence>MSTYNGEKYLERQIDSILSQNIAYDIDLIIRDDGSSDETVDILKKYQEENNNIYLILDKNIGVVKSFFALLEYAYKNNYEYYSFSDQDDYWLPNKVSIAINTLMEYDNDYPLLYGNCSKLVDQNLNDLGSVTQTQRREITFYNTAIQNFCPGHAQVINKKLAGIILDRTKSYEQIYVHDLWVTASASVCGKIIFDNEPHTLYTMHQDNELGFGKSRIDWIKQHIQRMQKNEAKKMAIQLQYFAECYSDDLDGEAKKEIANFIDSQKSFMRRVIYALTTKFYRQKSKETFMFKVLYVLGKYNVVKN</sequence>
<dbReference type="EMBL" id="FOCC01000001">
    <property type="protein sequence ID" value="SEM31545.1"/>
    <property type="molecule type" value="Genomic_DNA"/>
</dbReference>
<organism evidence="2 3">
    <name type="scientific">Ligilactobacillus ruminis</name>
    <dbReference type="NCBI Taxonomy" id="1623"/>
    <lineage>
        <taxon>Bacteria</taxon>
        <taxon>Bacillati</taxon>
        <taxon>Bacillota</taxon>
        <taxon>Bacilli</taxon>
        <taxon>Lactobacillales</taxon>
        <taxon>Lactobacillaceae</taxon>
        <taxon>Ligilactobacillus</taxon>
    </lineage>
</organism>
<evidence type="ECO:0000259" key="1">
    <source>
        <dbReference type="Pfam" id="PF00535"/>
    </source>
</evidence>
<dbReference type="PANTHER" id="PTHR22916">
    <property type="entry name" value="GLYCOSYLTRANSFERASE"/>
    <property type="match status" value="1"/>
</dbReference>
<protein>
    <submittedName>
        <fullName evidence="2">Rhamnosyltransferase</fullName>
    </submittedName>
</protein>
<comment type="caution">
    <text evidence="2">The sequence shown here is derived from an EMBL/GenBank/DDBJ whole genome shotgun (WGS) entry which is preliminary data.</text>
</comment>
<feature type="domain" description="Glycosyltransferase 2-like" evidence="1">
    <location>
        <begin position="1"/>
        <end position="110"/>
    </location>
</feature>
<dbReference type="InterPro" id="IPR029044">
    <property type="entry name" value="Nucleotide-diphossugar_trans"/>
</dbReference>
<dbReference type="Gene3D" id="3.90.550.10">
    <property type="entry name" value="Spore Coat Polysaccharide Biosynthesis Protein SpsA, Chain A"/>
    <property type="match status" value="1"/>
</dbReference>
<dbReference type="InterPro" id="IPR001173">
    <property type="entry name" value="Glyco_trans_2-like"/>
</dbReference>
<proteinExistence type="predicted"/>
<reference evidence="2 3" key="1">
    <citation type="submission" date="2016-10" db="EMBL/GenBank/DDBJ databases">
        <authorList>
            <person name="Varghese N."/>
            <person name="Submissions S."/>
        </authorList>
    </citation>
    <scope>NUCLEOTIDE SEQUENCE [LARGE SCALE GENOMIC DNA]</scope>
    <source>
        <strain evidence="2 3">WC1T17</strain>
    </source>
</reference>
<accession>A0ABY1A8X1</accession>
<evidence type="ECO:0000313" key="2">
    <source>
        <dbReference type="EMBL" id="SEM31545.1"/>
    </source>
</evidence>